<comment type="catalytic activity">
    <reaction evidence="9">
        <text>O-phospho-L-threonyl-[protein] + H2O = L-threonyl-[protein] + phosphate</text>
        <dbReference type="Rhea" id="RHEA:47004"/>
        <dbReference type="Rhea" id="RHEA-COMP:11060"/>
        <dbReference type="Rhea" id="RHEA-COMP:11605"/>
        <dbReference type="ChEBI" id="CHEBI:15377"/>
        <dbReference type="ChEBI" id="CHEBI:30013"/>
        <dbReference type="ChEBI" id="CHEBI:43474"/>
        <dbReference type="ChEBI" id="CHEBI:61977"/>
        <dbReference type="EC" id="3.1.3.16"/>
    </reaction>
</comment>
<dbReference type="GO" id="GO:0043409">
    <property type="term" value="P:negative regulation of MAPK cascade"/>
    <property type="evidence" value="ECO:0007669"/>
    <property type="project" value="TreeGrafter"/>
</dbReference>
<evidence type="ECO:0000313" key="14">
    <source>
        <dbReference type="Proteomes" id="UP000015453"/>
    </source>
</evidence>
<dbReference type="AlphaFoldDB" id="S8CMD2"/>
<dbReference type="GO" id="GO:0004722">
    <property type="term" value="F:protein serine/threonine phosphatase activity"/>
    <property type="evidence" value="ECO:0007669"/>
    <property type="project" value="UniProtKB-EC"/>
</dbReference>
<dbReference type="Proteomes" id="UP000015453">
    <property type="component" value="Unassembled WGS sequence"/>
</dbReference>
<dbReference type="FunFam" id="3.90.190.10:FF:000056">
    <property type="entry name" value="Dual specificity phosphatase 12"/>
    <property type="match status" value="1"/>
</dbReference>
<comment type="similarity">
    <text evidence="3">Belongs to the protein-tyrosine phosphatase family. Non-receptor class dual specificity subfamily.</text>
</comment>
<keyword evidence="7" id="KW-0539">Nucleus</keyword>
<gene>
    <name evidence="13" type="ORF">M569_08851</name>
</gene>
<dbReference type="InterPro" id="IPR016130">
    <property type="entry name" value="Tyr_Pase_AS"/>
</dbReference>
<feature type="domain" description="Tyrosine specific protein phosphatases" evidence="12">
    <location>
        <begin position="90"/>
        <end position="148"/>
    </location>
</feature>
<evidence type="ECO:0000259" key="12">
    <source>
        <dbReference type="PROSITE" id="PS50056"/>
    </source>
</evidence>
<dbReference type="PANTHER" id="PTHR10159">
    <property type="entry name" value="DUAL SPECIFICITY PROTEIN PHOSPHATASE"/>
    <property type="match status" value="1"/>
</dbReference>
<dbReference type="GO" id="GO:0033550">
    <property type="term" value="F:MAP kinase tyrosine phosphatase activity"/>
    <property type="evidence" value="ECO:0007669"/>
    <property type="project" value="TreeGrafter"/>
</dbReference>
<keyword evidence="14" id="KW-1185">Reference proteome</keyword>
<evidence type="ECO:0000259" key="11">
    <source>
        <dbReference type="PROSITE" id="PS50054"/>
    </source>
</evidence>
<dbReference type="PROSITE" id="PS00383">
    <property type="entry name" value="TYR_PHOSPHATASE_1"/>
    <property type="match status" value="1"/>
</dbReference>
<dbReference type="InterPro" id="IPR029021">
    <property type="entry name" value="Prot-tyrosine_phosphatase-like"/>
</dbReference>
<keyword evidence="6" id="KW-0904">Protein phosphatase</keyword>
<evidence type="ECO:0000313" key="13">
    <source>
        <dbReference type="EMBL" id="EPS65926.1"/>
    </source>
</evidence>
<dbReference type="OrthoDB" id="10252009at2759"/>
<dbReference type="InterPro" id="IPR020422">
    <property type="entry name" value="TYR_PHOSPHATASE_DUAL_dom"/>
</dbReference>
<dbReference type="GO" id="GO:0008330">
    <property type="term" value="F:protein tyrosine/threonine phosphatase activity"/>
    <property type="evidence" value="ECO:0007669"/>
    <property type="project" value="TreeGrafter"/>
</dbReference>
<dbReference type="Pfam" id="PF00782">
    <property type="entry name" value="DSPc"/>
    <property type="match status" value="1"/>
</dbReference>
<evidence type="ECO:0000256" key="4">
    <source>
        <dbReference type="ARBA" id="ARBA00022490"/>
    </source>
</evidence>
<evidence type="ECO:0000256" key="10">
    <source>
        <dbReference type="ARBA" id="ARBA00051722"/>
    </source>
</evidence>
<dbReference type="SMART" id="SM00195">
    <property type="entry name" value="DSPc"/>
    <property type="match status" value="1"/>
</dbReference>
<feature type="domain" description="Tyrosine-protein phosphatase" evidence="11">
    <location>
        <begin position="28"/>
        <end position="168"/>
    </location>
</feature>
<comment type="caution">
    <text evidence="13">The sequence shown here is derived from an EMBL/GenBank/DDBJ whole genome shotgun (WGS) entry which is preliminary data.</text>
</comment>
<dbReference type="EMBL" id="AUSU01003951">
    <property type="protein sequence ID" value="EPS65926.1"/>
    <property type="molecule type" value="Genomic_DNA"/>
</dbReference>
<evidence type="ECO:0000256" key="1">
    <source>
        <dbReference type="ARBA" id="ARBA00004123"/>
    </source>
</evidence>
<dbReference type="PROSITE" id="PS50054">
    <property type="entry name" value="TYR_PHOSPHATASE_DUAL"/>
    <property type="match status" value="1"/>
</dbReference>
<evidence type="ECO:0000256" key="2">
    <source>
        <dbReference type="ARBA" id="ARBA00004496"/>
    </source>
</evidence>
<evidence type="ECO:0000256" key="7">
    <source>
        <dbReference type="ARBA" id="ARBA00023242"/>
    </source>
</evidence>
<dbReference type="InterPro" id="IPR000387">
    <property type="entry name" value="Tyr_Pase_dom"/>
</dbReference>
<dbReference type="SUPFAM" id="SSF52799">
    <property type="entry name" value="(Phosphotyrosine protein) phosphatases II"/>
    <property type="match status" value="1"/>
</dbReference>
<accession>S8CMD2</accession>
<evidence type="ECO:0000256" key="8">
    <source>
        <dbReference type="ARBA" id="ARBA00047761"/>
    </source>
</evidence>
<dbReference type="Gene3D" id="3.90.190.10">
    <property type="entry name" value="Protein tyrosine phosphatase superfamily"/>
    <property type="match status" value="1"/>
</dbReference>
<evidence type="ECO:0008006" key="15">
    <source>
        <dbReference type="Google" id="ProtNLM"/>
    </source>
</evidence>
<dbReference type="SMART" id="SM00404">
    <property type="entry name" value="PTPc_motif"/>
    <property type="match status" value="1"/>
</dbReference>
<name>S8CMD2_9LAMI</name>
<dbReference type="GO" id="GO:0005737">
    <property type="term" value="C:cytoplasm"/>
    <property type="evidence" value="ECO:0007669"/>
    <property type="project" value="UniProtKB-SubCell"/>
</dbReference>
<dbReference type="InterPro" id="IPR000340">
    <property type="entry name" value="Dual-sp_phosphatase_cat-dom"/>
</dbReference>
<dbReference type="PROSITE" id="PS50056">
    <property type="entry name" value="TYR_PHOSPHATASE_2"/>
    <property type="match status" value="1"/>
</dbReference>
<organism evidence="13 14">
    <name type="scientific">Genlisea aurea</name>
    <dbReference type="NCBI Taxonomy" id="192259"/>
    <lineage>
        <taxon>Eukaryota</taxon>
        <taxon>Viridiplantae</taxon>
        <taxon>Streptophyta</taxon>
        <taxon>Embryophyta</taxon>
        <taxon>Tracheophyta</taxon>
        <taxon>Spermatophyta</taxon>
        <taxon>Magnoliopsida</taxon>
        <taxon>eudicotyledons</taxon>
        <taxon>Gunneridae</taxon>
        <taxon>Pentapetalae</taxon>
        <taxon>asterids</taxon>
        <taxon>lamiids</taxon>
        <taxon>Lamiales</taxon>
        <taxon>Lentibulariaceae</taxon>
        <taxon>Genlisea</taxon>
    </lineage>
</organism>
<comment type="subcellular location">
    <subcellularLocation>
        <location evidence="2">Cytoplasm</location>
    </subcellularLocation>
    <subcellularLocation>
        <location evidence="1">Nucleus</location>
    </subcellularLocation>
</comment>
<dbReference type="PANTHER" id="PTHR10159:SF511">
    <property type="entry name" value="DUAL SPECIFICITY PROTEIN PHOSPHATASE 1"/>
    <property type="match status" value="1"/>
</dbReference>
<keyword evidence="4" id="KW-0963">Cytoplasm</keyword>
<evidence type="ECO:0000256" key="5">
    <source>
        <dbReference type="ARBA" id="ARBA00022801"/>
    </source>
</evidence>
<dbReference type="GO" id="GO:0017017">
    <property type="term" value="F:MAP kinase tyrosine/serine/threonine phosphatase activity"/>
    <property type="evidence" value="ECO:0007669"/>
    <property type="project" value="TreeGrafter"/>
</dbReference>
<feature type="non-terminal residue" evidence="13">
    <location>
        <position position="168"/>
    </location>
</feature>
<sequence length="168" mass="18854">MDPEIYKERIAALLSIIHSKKFIEEDNTPCQIEEGLYLGSVGAAENWFSLRKLNITHILTVANCFPPVHPDNFTYKVVSVADRADVNISQHFDECIAFIDEAKSNGGAVLVHCFAGRSRSATVVVAYLMSKTGMSLSQAMEHVRNRRPVVCPNYGFMQQLEAYEKTLR</sequence>
<dbReference type="InterPro" id="IPR003595">
    <property type="entry name" value="Tyr_Pase_cat"/>
</dbReference>
<evidence type="ECO:0000256" key="9">
    <source>
        <dbReference type="ARBA" id="ARBA00048336"/>
    </source>
</evidence>
<evidence type="ECO:0000256" key="3">
    <source>
        <dbReference type="ARBA" id="ARBA00008601"/>
    </source>
</evidence>
<comment type="catalytic activity">
    <reaction evidence="8">
        <text>O-phospho-L-seryl-[protein] + H2O = L-seryl-[protein] + phosphate</text>
        <dbReference type="Rhea" id="RHEA:20629"/>
        <dbReference type="Rhea" id="RHEA-COMP:9863"/>
        <dbReference type="Rhea" id="RHEA-COMP:11604"/>
        <dbReference type="ChEBI" id="CHEBI:15377"/>
        <dbReference type="ChEBI" id="CHEBI:29999"/>
        <dbReference type="ChEBI" id="CHEBI:43474"/>
        <dbReference type="ChEBI" id="CHEBI:83421"/>
        <dbReference type="EC" id="3.1.3.16"/>
    </reaction>
</comment>
<reference evidence="13 14" key="1">
    <citation type="journal article" date="2013" name="BMC Genomics">
        <title>The miniature genome of a carnivorous plant Genlisea aurea contains a low number of genes and short non-coding sequences.</title>
        <authorList>
            <person name="Leushkin E.V."/>
            <person name="Sutormin R.A."/>
            <person name="Nabieva E.R."/>
            <person name="Penin A.A."/>
            <person name="Kondrashov A.S."/>
            <person name="Logacheva M.D."/>
        </authorList>
    </citation>
    <scope>NUCLEOTIDE SEQUENCE [LARGE SCALE GENOMIC DNA]</scope>
</reference>
<proteinExistence type="inferred from homology"/>
<dbReference type="GO" id="GO:0005634">
    <property type="term" value="C:nucleus"/>
    <property type="evidence" value="ECO:0007669"/>
    <property type="project" value="UniProtKB-SubCell"/>
</dbReference>
<dbReference type="CDD" id="cd14498">
    <property type="entry name" value="DSP"/>
    <property type="match status" value="1"/>
</dbReference>
<evidence type="ECO:0000256" key="6">
    <source>
        <dbReference type="ARBA" id="ARBA00022912"/>
    </source>
</evidence>
<comment type="catalytic activity">
    <reaction evidence="10">
        <text>O-phospho-L-tyrosyl-[protein] + H2O = L-tyrosyl-[protein] + phosphate</text>
        <dbReference type="Rhea" id="RHEA:10684"/>
        <dbReference type="Rhea" id="RHEA-COMP:10136"/>
        <dbReference type="Rhea" id="RHEA-COMP:20101"/>
        <dbReference type="ChEBI" id="CHEBI:15377"/>
        <dbReference type="ChEBI" id="CHEBI:43474"/>
        <dbReference type="ChEBI" id="CHEBI:46858"/>
        <dbReference type="ChEBI" id="CHEBI:61978"/>
        <dbReference type="EC" id="3.1.3.48"/>
    </reaction>
</comment>
<keyword evidence="5" id="KW-0378">Hydrolase</keyword>
<protein>
    <recommendedName>
        <fullName evidence="15">Dual specificity protein phosphatase 1</fullName>
    </recommendedName>
</protein>